<feature type="region of interest" description="Disordered" evidence="1">
    <location>
        <begin position="162"/>
        <end position="188"/>
    </location>
</feature>
<evidence type="ECO:0000313" key="4">
    <source>
        <dbReference type="Proteomes" id="UP001357485"/>
    </source>
</evidence>
<dbReference type="Pfam" id="PF03465">
    <property type="entry name" value="eRF1_3"/>
    <property type="match status" value="1"/>
</dbReference>
<sequence length="188" mass="20449">SYIKSTAISTANKPLQALLPSMIVAHSASGHLHSLTEVLASPGVLAKLSNTKYARETALMDKFYELLRKDDGRAWYGPKEVEKAVAKGAVGRGGGVLLISNALFRSQDVSTRRRWVRLVDQVRDAEGGEVRVFSSEHESGKRLEGLGNIAAILTFPLEDLDDEAAEGENGQDHLDELAPPAEQEEIEI</sequence>
<dbReference type="InterPro" id="IPR029064">
    <property type="entry name" value="Ribosomal_eL30-like_sf"/>
</dbReference>
<accession>A0ABR0M871</accession>
<proteinExistence type="predicted"/>
<gene>
    <name evidence="3" type="primary">DOM34_1</name>
    <name evidence="3" type="ORF">LTR16_001833</name>
</gene>
<feature type="domain" description="eRF1" evidence="2">
    <location>
        <begin position="53"/>
        <end position="156"/>
    </location>
</feature>
<dbReference type="Proteomes" id="UP001357485">
    <property type="component" value="Unassembled WGS sequence"/>
</dbReference>
<dbReference type="InterPro" id="IPR042226">
    <property type="entry name" value="eFR1_2_sf"/>
</dbReference>
<dbReference type="PANTHER" id="PTHR10853:SF0">
    <property type="entry name" value="PROTEIN PELOTA HOMOLOG"/>
    <property type="match status" value="1"/>
</dbReference>
<evidence type="ECO:0000259" key="2">
    <source>
        <dbReference type="Pfam" id="PF03465"/>
    </source>
</evidence>
<protein>
    <submittedName>
        <fullName evidence="3">Translation factor pelota</fullName>
    </submittedName>
</protein>
<dbReference type="PANTHER" id="PTHR10853">
    <property type="entry name" value="PELOTA"/>
    <property type="match status" value="1"/>
</dbReference>
<dbReference type="Gene3D" id="3.30.420.60">
    <property type="entry name" value="eRF1 domain 2"/>
    <property type="match status" value="1"/>
</dbReference>
<dbReference type="Gene3D" id="3.30.1330.30">
    <property type="match status" value="1"/>
</dbReference>
<reference evidence="3 4" key="1">
    <citation type="submission" date="2023-08" db="EMBL/GenBank/DDBJ databases">
        <title>Black Yeasts Isolated from many extreme environments.</title>
        <authorList>
            <person name="Coleine C."/>
            <person name="Stajich J.E."/>
            <person name="Selbmann L."/>
        </authorList>
    </citation>
    <scope>NUCLEOTIDE SEQUENCE [LARGE SCALE GENOMIC DNA]</scope>
    <source>
        <strain evidence="3 4">CCFEE 536</strain>
    </source>
</reference>
<evidence type="ECO:0000313" key="3">
    <source>
        <dbReference type="EMBL" id="KAK5292472.1"/>
    </source>
</evidence>
<keyword evidence="4" id="KW-1185">Reference proteome</keyword>
<dbReference type="SUPFAM" id="SSF55315">
    <property type="entry name" value="L30e-like"/>
    <property type="match status" value="1"/>
</dbReference>
<dbReference type="EMBL" id="JAVRRA010000116">
    <property type="protein sequence ID" value="KAK5292472.1"/>
    <property type="molecule type" value="Genomic_DNA"/>
</dbReference>
<evidence type="ECO:0000256" key="1">
    <source>
        <dbReference type="SAM" id="MobiDB-lite"/>
    </source>
</evidence>
<name>A0ABR0M871_9PEZI</name>
<dbReference type="InterPro" id="IPR004405">
    <property type="entry name" value="TF_pelota"/>
</dbReference>
<dbReference type="SUPFAM" id="SSF53137">
    <property type="entry name" value="Translational machinery components"/>
    <property type="match status" value="1"/>
</dbReference>
<dbReference type="InterPro" id="IPR005142">
    <property type="entry name" value="eRF1_3"/>
</dbReference>
<comment type="caution">
    <text evidence="3">The sequence shown here is derived from an EMBL/GenBank/DDBJ whole genome shotgun (WGS) entry which is preliminary data.</text>
</comment>
<feature type="non-terminal residue" evidence="3">
    <location>
        <position position="1"/>
    </location>
</feature>
<organism evidence="3 4">
    <name type="scientific">Cryomyces antarcticus</name>
    <dbReference type="NCBI Taxonomy" id="329879"/>
    <lineage>
        <taxon>Eukaryota</taxon>
        <taxon>Fungi</taxon>
        <taxon>Dikarya</taxon>
        <taxon>Ascomycota</taxon>
        <taxon>Pezizomycotina</taxon>
        <taxon>Dothideomycetes</taxon>
        <taxon>Dothideomycetes incertae sedis</taxon>
        <taxon>Cryomyces</taxon>
    </lineage>
</organism>